<reference evidence="2" key="1">
    <citation type="submission" date="2021-03" db="EMBL/GenBank/DDBJ databases">
        <title>Draft genome sequence of rust myrtle Austropuccinia psidii MF-1, a brazilian biotype.</title>
        <authorList>
            <person name="Quecine M.C."/>
            <person name="Pachon D.M.R."/>
            <person name="Bonatelli M.L."/>
            <person name="Correr F.H."/>
            <person name="Franceschini L.M."/>
            <person name="Leite T.F."/>
            <person name="Margarido G.R.A."/>
            <person name="Almeida C.A."/>
            <person name="Ferrarezi J.A."/>
            <person name="Labate C.A."/>
        </authorList>
    </citation>
    <scope>NUCLEOTIDE SEQUENCE</scope>
    <source>
        <strain evidence="2">MF-1</strain>
    </source>
</reference>
<keyword evidence="3" id="KW-1185">Reference proteome</keyword>
<name>A0A9Q3GDB1_9BASI</name>
<dbReference type="OrthoDB" id="4369127at2759"/>
<dbReference type="EMBL" id="AVOT02000253">
    <property type="protein sequence ID" value="MBW0461982.1"/>
    <property type="molecule type" value="Genomic_DNA"/>
</dbReference>
<dbReference type="Proteomes" id="UP000765509">
    <property type="component" value="Unassembled WGS sequence"/>
</dbReference>
<feature type="region of interest" description="Disordered" evidence="1">
    <location>
        <begin position="69"/>
        <end position="92"/>
    </location>
</feature>
<gene>
    <name evidence="2" type="ORF">O181_001697</name>
</gene>
<proteinExistence type="predicted"/>
<evidence type="ECO:0000313" key="2">
    <source>
        <dbReference type="EMBL" id="MBW0461982.1"/>
    </source>
</evidence>
<evidence type="ECO:0000313" key="3">
    <source>
        <dbReference type="Proteomes" id="UP000765509"/>
    </source>
</evidence>
<accession>A0A9Q3GDB1</accession>
<evidence type="ECO:0000256" key="1">
    <source>
        <dbReference type="SAM" id="MobiDB-lite"/>
    </source>
</evidence>
<dbReference type="AlphaFoldDB" id="A0A9Q3GDB1"/>
<sequence length="119" mass="13954">MLRWGIAIQNYRGNMTIIYKEEKSLTNFDGVRRWPLDNVKRKPYYDPEIAAKIPINFLEIDRKKNFKFSEWEPGSGTSDNNQSEPEKRETPILGKSFSELQNEFFNSVINTYVNKNSVA</sequence>
<comment type="caution">
    <text evidence="2">The sequence shown here is derived from an EMBL/GenBank/DDBJ whole genome shotgun (WGS) entry which is preliminary data.</text>
</comment>
<organism evidence="2 3">
    <name type="scientific">Austropuccinia psidii MF-1</name>
    <dbReference type="NCBI Taxonomy" id="1389203"/>
    <lineage>
        <taxon>Eukaryota</taxon>
        <taxon>Fungi</taxon>
        <taxon>Dikarya</taxon>
        <taxon>Basidiomycota</taxon>
        <taxon>Pucciniomycotina</taxon>
        <taxon>Pucciniomycetes</taxon>
        <taxon>Pucciniales</taxon>
        <taxon>Sphaerophragmiaceae</taxon>
        <taxon>Austropuccinia</taxon>
    </lineage>
</organism>
<protein>
    <submittedName>
        <fullName evidence="2">Uncharacterized protein</fullName>
    </submittedName>
</protein>